<name>A0A8H7RZL3_9FUNG</name>
<feature type="region of interest" description="Disordered" evidence="1">
    <location>
        <begin position="71"/>
        <end position="95"/>
    </location>
</feature>
<dbReference type="InterPro" id="IPR036397">
    <property type="entry name" value="RNaseH_sf"/>
</dbReference>
<accession>A0A8H7RZL3</accession>
<organism evidence="3 4">
    <name type="scientific">Circinella minor</name>
    <dbReference type="NCBI Taxonomy" id="1195481"/>
    <lineage>
        <taxon>Eukaryota</taxon>
        <taxon>Fungi</taxon>
        <taxon>Fungi incertae sedis</taxon>
        <taxon>Mucoromycota</taxon>
        <taxon>Mucoromycotina</taxon>
        <taxon>Mucoromycetes</taxon>
        <taxon>Mucorales</taxon>
        <taxon>Lichtheimiaceae</taxon>
        <taxon>Circinella</taxon>
    </lineage>
</organism>
<dbReference type="GO" id="GO:0003676">
    <property type="term" value="F:nucleic acid binding"/>
    <property type="evidence" value="ECO:0007669"/>
    <property type="project" value="InterPro"/>
</dbReference>
<dbReference type="InterPro" id="IPR012337">
    <property type="entry name" value="RNaseH-like_sf"/>
</dbReference>
<dbReference type="PANTHER" id="PTHR46564:SF1">
    <property type="entry name" value="TRANSPOSASE"/>
    <property type="match status" value="1"/>
</dbReference>
<dbReference type="NCBIfam" id="NF033545">
    <property type="entry name" value="transpos_IS630"/>
    <property type="match status" value="1"/>
</dbReference>
<sequence>MAHMEFIYEFNCIADEILANSCPAELVEEADADLLYQTEMEWQGTTGGIQSLYQFGSSEIQVDEEMTEVVAANSETSDTKSRENSKKVATKKKREERGPYRKYNALQIQQLFDFVIEMGMTAKAASLSVGIKVRTGQHYVRHTMTKHVDAVLFEARDALYEQFTDISITLSGLHKHLVDKAGLTLKKLDKLPLARVTEKTLDKRAELITRWNNDSEFDFEKRCVFIDEAGFNLHIRRNFGRSKKGTPARAVVPTQRGVSVTILGAICELGVINVSLRKPQAVQSSKKRKRSNGTTVLNGRIGTRTEHFIEFLNKVMDVLDENGMKGRYLVMDNAPIHTNKSIEQLIEHRGYKCAYLAPYSPFLNPIEEFWSKVKQNVRRDRLSENDQLTPRITEAVKRLLNS</sequence>
<dbReference type="Proteomes" id="UP000646827">
    <property type="component" value="Unassembled WGS sequence"/>
</dbReference>
<feature type="domain" description="Tc1-like transposase DDE" evidence="2">
    <location>
        <begin position="304"/>
        <end position="388"/>
    </location>
</feature>
<keyword evidence="4" id="KW-1185">Reference proteome</keyword>
<reference evidence="3 4" key="1">
    <citation type="submission" date="2020-12" db="EMBL/GenBank/DDBJ databases">
        <title>Metabolic potential, ecology and presence of endohyphal bacteria is reflected in genomic diversity of Mucoromycotina.</title>
        <authorList>
            <person name="Muszewska A."/>
            <person name="Okrasinska A."/>
            <person name="Steczkiewicz K."/>
            <person name="Drgas O."/>
            <person name="Orlowska M."/>
            <person name="Perlinska-Lenart U."/>
            <person name="Aleksandrzak-Piekarczyk T."/>
            <person name="Szatraj K."/>
            <person name="Zielenkiewicz U."/>
            <person name="Pilsyk S."/>
            <person name="Malc E."/>
            <person name="Mieczkowski P."/>
            <person name="Kruszewska J.S."/>
            <person name="Biernat P."/>
            <person name="Pawlowska J."/>
        </authorList>
    </citation>
    <scope>NUCLEOTIDE SEQUENCE [LARGE SCALE GENOMIC DNA]</scope>
    <source>
        <strain evidence="3 4">CBS 142.35</strain>
    </source>
</reference>
<dbReference type="AlphaFoldDB" id="A0A8H7RZL3"/>
<feature type="compositionally biased region" description="Basic and acidic residues" evidence="1">
    <location>
        <begin position="77"/>
        <end position="86"/>
    </location>
</feature>
<dbReference type="Pfam" id="PF13358">
    <property type="entry name" value="DDE_3"/>
    <property type="match status" value="1"/>
</dbReference>
<dbReference type="EMBL" id="JAEPRB010000158">
    <property type="protein sequence ID" value="KAG2219934.1"/>
    <property type="molecule type" value="Genomic_DNA"/>
</dbReference>
<dbReference type="Gene3D" id="3.30.420.10">
    <property type="entry name" value="Ribonuclease H-like superfamily/Ribonuclease H"/>
    <property type="match status" value="1"/>
</dbReference>
<proteinExistence type="predicted"/>
<dbReference type="InterPro" id="IPR047655">
    <property type="entry name" value="Transpos_IS630-like"/>
</dbReference>
<comment type="caution">
    <text evidence="3">The sequence shown here is derived from an EMBL/GenBank/DDBJ whole genome shotgun (WGS) entry which is preliminary data.</text>
</comment>
<dbReference type="SUPFAM" id="SSF53098">
    <property type="entry name" value="Ribonuclease H-like"/>
    <property type="match status" value="1"/>
</dbReference>
<evidence type="ECO:0000313" key="3">
    <source>
        <dbReference type="EMBL" id="KAG2219934.1"/>
    </source>
</evidence>
<dbReference type="PANTHER" id="PTHR46564">
    <property type="entry name" value="TRANSPOSASE"/>
    <property type="match status" value="1"/>
</dbReference>
<evidence type="ECO:0000259" key="2">
    <source>
        <dbReference type="Pfam" id="PF13358"/>
    </source>
</evidence>
<protein>
    <recommendedName>
        <fullName evidence="2">Tc1-like transposase DDE domain-containing protein</fullName>
    </recommendedName>
</protein>
<evidence type="ECO:0000313" key="4">
    <source>
        <dbReference type="Proteomes" id="UP000646827"/>
    </source>
</evidence>
<evidence type="ECO:0000256" key="1">
    <source>
        <dbReference type="SAM" id="MobiDB-lite"/>
    </source>
</evidence>
<dbReference type="OrthoDB" id="2209929at2759"/>
<gene>
    <name evidence="3" type="ORF">INT45_010448</name>
</gene>
<dbReference type="InterPro" id="IPR038717">
    <property type="entry name" value="Tc1-like_DDE_dom"/>
</dbReference>